<gene>
    <name evidence="2" type="ORF">B7R22_03335</name>
</gene>
<dbReference type="AlphaFoldDB" id="A0A3E0W4Q9"/>
<dbReference type="OrthoDB" id="4559052at2"/>
<dbReference type="Pfam" id="PF18899">
    <property type="entry name" value="DUF5655"/>
    <property type="match status" value="1"/>
</dbReference>
<dbReference type="EMBL" id="NBXB01000011">
    <property type="protein sequence ID" value="RFA16523.1"/>
    <property type="molecule type" value="Genomic_DNA"/>
</dbReference>
<dbReference type="Pfam" id="PF14117">
    <property type="entry name" value="DUF4287"/>
    <property type="match status" value="1"/>
</dbReference>
<dbReference type="InterPro" id="IPR025629">
    <property type="entry name" value="DUF4287"/>
</dbReference>
<feature type="domain" description="DUF5655" evidence="1">
    <location>
        <begin position="77"/>
        <end position="183"/>
    </location>
</feature>
<organism evidence="2 3">
    <name type="scientific">Subtercola boreus</name>
    <dbReference type="NCBI Taxonomy" id="120213"/>
    <lineage>
        <taxon>Bacteria</taxon>
        <taxon>Bacillati</taxon>
        <taxon>Actinomycetota</taxon>
        <taxon>Actinomycetes</taxon>
        <taxon>Micrococcales</taxon>
        <taxon>Microbacteriaceae</taxon>
        <taxon>Subtercola</taxon>
    </lineage>
</organism>
<evidence type="ECO:0000313" key="2">
    <source>
        <dbReference type="EMBL" id="RFA16523.1"/>
    </source>
</evidence>
<accession>A0A3E0W4Q9</accession>
<name>A0A3E0W4Q9_9MICO</name>
<evidence type="ECO:0000313" key="3">
    <source>
        <dbReference type="Proteomes" id="UP000256541"/>
    </source>
</evidence>
<dbReference type="InterPro" id="IPR043714">
    <property type="entry name" value="DUF5655"/>
</dbReference>
<comment type="caution">
    <text evidence="2">The sequence shown here is derived from an EMBL/GenBank/DDBJ whole genome shotgun (WGS) entry which is preliminary data.</text>
</comment>
<protein>
    <recommendedName>
        <fullName evidence="1">DUF5655 domain-containing protein</fullName>
    </recommendedName>
</protein>
<dbReference type="Proteomes" id="UP000256541">
    <property type="component" value="Unassembled WGS sequence"/>
</dbReference>
<dbReference type="RefSeq" id="WP_116410387.1">
    <property type="nucleotide sequence ID" value="NZ_NBXB01000011.1"/>
</dbReference>
<evidence type="ECO:0000259" key="1">
    <source>
        <dbReference type="Pfam" id="PF18899"/>
    </source>
</evidence>
<sequence>MTFQAYIDTIREKTGKGPDDFVAEARAKGLLDPFAKANVVQAWLAEDYGLGPGHGMAIYSVLRDSLAPRPSGDERLEKVFAGTKAHWRPVFDALVARLETSGAQTSTAATDTYVSLLRGTKKFAVAQFTARRFDLGLKLKGEEAGGRFEASGSWNSMVTLRVRLACAAELDDEVFAALRRAYDAA</sequence>
<reference evidence="2 3" key="1">
    <citation type="submission" date="2017-04" db="EMBL/GenBank/DDBJ databases">
        <title>Comparative genome analysis of Subtercola boreus.</title>
        <authorList>
            <person name="Cho Y.-J."/>
            <person name="Cho A."/>
            <person name="Kim O.-S."/>
            <person name="Lee J.-I."/>
        </authorList>
    </citation>
    <scope>NUCLEOTIDE SEQUENCE [LARGE SCALE GENOMIC DNA]</scope>
    <source>
        <strain evidence="2 3">P27479</strain>
    </source>
</reference>
<proteinExistence type="predicted"/>